<comment type="subcellular location">
    <subcellularLocation>
        <location evidence="1 9">Cell membrane</location>
        <topology evidence="1">Multi-pass membrane protein</topology>
    </subcellularLocation>
    <subcellularLocation>
        <location evidence="9">Bacterial flagellum basal body</location>
    </subcellularLocation>
</comment>
<evidence type="ECO:0000256" key="6">
    <source>
        <dbReference type="ARBA" id="ARBA00022989"/>
    </source>
</evidence>
<dbReference type="NCBIfam" id="TIGR01402">
    <property type="entry name" value="fliQ"/>
    <property type="match status" value="1"/>
</dbReference>
<keyword evidence="4 9" id="KW-1003">Cell membrane</keyword>
<dbReference type="PRINTS" id="PR00952">
    <property type="entry name" value="TYPE3IMQPROT"/>
</dbReference>
<evidence type="ECO:0000256" key="3">
    <source>
        <dbReference type="ARBA" id="ARBA00021718"/>
    </source>
</evidence>
<dbReference type="GO" id="GO:0009425">
    <property type="term" value="C:bacterial-type flagellum basal body"/>
    <property type="evidence" value="ECO:0007669"/>
    <property type="project" value="UniProtKB-SubCell"/>
</dbReference>
<keyword evidence="8 9" id="KW-0975">Bacterial flagellum</keyword>
<keyword evidence="7 9" id="KW-0472">Membrane</keyword>
<keyword evidence="10" id="KW-0969">Cilium</keyword>
<evidence type="ECO:0000256" key="5">
    <source>
        <dbReference type="ARBA" id="ARBA00022692"/>
    </source>
</evidence>
<protein>
    <recommendedName>
        <fullName evidence="3 9">Flagellar biosynthetic protein FliQ</fullName>
    </recommendedName>
</protein>
<feature type="transmembrane region" description="Helical" evidence="9">
    <location>
        <begin position="51"/>
        <end position="70"/>
    </location>
</feature>
<sequence>MTIDTVQSLVIEALRIALMISAPMLLTALVVGIVISLLQAVTQIQEMTLTFIPKILATFMALMLTLPWMIQKLVDYFRQLFDSIPTILG</sequence>
<evidence type="ECO:0000256" key="9">
    <source>
        <dbReference type="RuleBase" id="RU364090"/>
    </source>
</evidence>
<accession>A0A1S7LNG1</accession>
<dbReference type="Pfam" id="PF01313">
    <property type="entry name" value="Bac_export_3"/>
    <property type="match status" value="1"/>
</dbReference>
<keyword evidence="10" id="KW-0966">Cell projection</keyword>
<reference evidence="10" key="1">
    <citation type="submission" date="2015-04" db="EMBL/GenBank/DDBJ databases">
        <authorList>
            <person name="Syromyatnikov M.Y."/>
            <person name="Popov V.N."/>
        </authorList>
    </citation>
    <scope>NUCLEOTIDE SEQUENCE</scope>
    <source>
        <strain evidence="10">MO-1</strain>
    </source>
</reference>
<dbReference type="GO" id="GO:0009306">
    <property type="term" value="P:protein secretion"/>
    <property type="evidence" value="ECO:0007669"/>
    <property type="project" value="InterPro"/>
</dbReference>
<dbReference type="PANTHER" id="PTHR34040">
    <property type="entry name" value="FLAGELLAR BIOSYNTHETIC PROTEIN FLIQ"/>
    <property type="match status" value="1"/>
</dbReference>
<keyword evidence="5 9" id="KW-0812">Transmembrane</keyword>
<comment type="similarity">
    <text evidence="2 9">Belongs to the FliQ/MopD/SpaQ family.</text>
</comment>
<dbReference type="PANTHER" id="PTHR34040:SF2">
    <property type="entry name" value="FLAGELLAR BIOSYNTHETIC PROTEIN FLIQ"/>
    <property type="match status" value="1"/>
</dbReference>
<comment type="function">
    <text evidence="9">Role in flagellar biosynthesis.</text>
</comment>
<name>A0A1S7LNG1_MAGMO</name>
<evidence type="ECO:0000256" key="2">
    <source>
        <dbReference type="ARBA" id="ARBA00006156"/>
    </source>
</evidence>
<dbReference type="AlphaFoldDB" id="A0A1S7LNG1"/>
<feature type="transmembrane region" description="Helical" evidence="9">
    <location>
        <begin position="16"/>
        <end position="39"/>
    </location>
</feature>
<evidence type="ECO:0000313" key="10">
    <source>
        <dbReference type="EMBL" id="CRH07667.1"/>
    </source>
</evidence>
<proteinExistence type="inferred from homology"/>
<evidence type="ECO:0000256" key="7">
    <source>
        <dbReference type="ARBA" id="ARBA00023136"/>
    </source>
</evidence>
<dbReference type="EMBL" id="LO017727">
    <property type="protein sequence ID" value="CRH07667.1"/>
    <property type="molecule type" value="Genomic_DNA"/>
</dbReference>
<evidence type="ECO:0000256" key="4">
    <source>
        <dbReference type="ARBA" id="ARBA00022475"/>
    </source>
</evidence>
<evidence type="ECO:0000256" key="1">
    <source>
        <dbReference type="ARBA" id="ARBA00004651"/>
    </source>
</evidence>
<dbReference type="InterPro" id="IPR002191">
    <property type="entry name" value="Bac_export_3"/>
</dbReference>
<dbReference type="GO" id="GO:0005886">
    <property type="term" value="C:plasma membrane"/>
    <property type="evidence" value="ECO:0007669"/>
    <property type="project" value="UniProtKB-SubCell"/>
</dbReference>
<dbReference type="InterPro" id="IPR006305">
    <property type="entry name" value="FliQ"/>
</dbReference>
<evidence type="ECO:0000256" key="8">
    <source>
        <dbReference type="ARBA" id="ARBA00023143"/>
    </source>
</evidence>
<gene>
    <name evidence="9 10" type="primary">fliQ</name>
    <name evidence="10" type="ORF">MAGMO_3531</name>
</gene>
<dbReference type="GO" id="GO:0044780">
    <property type="term" value="P:bacterial-type flagellum assembly"/>
    <property type="evidence" value="ECO:0007669"/>
    <property type="project" value="InterPro"/>
</dbReference>
<keyword evidence="6 9" id="KW-1133">Transmembrane helix</keyword>
<organism evidence="10">
    <name type="scientific">Magnetococcus massalia (strain MO-1)</name>
    <dbReference type="NCBI Taxonomy" id="451514"/>
    <lineage>
        <taxon>Bacteria</taxon>
        <taxon>Pseudomonadati</taxon>
        <taxon>Pseudomonadota</taxon>
        <taxon>Magnetococcia</taxon>
        <taxon>Magnetococcales</taxon>
        <taxon>Magnetococcaceae</taxon>
        <taxon>Magnetococcus</taxon>
    </lineage>
</organism>
<keyword evidence="10" id="KW-0282">Flagellum</keyword>
<dbReference type="PIRSF" id="PIRSF004669">
    <property type="entry name" value="FliQ"/>
    <property type="match status" value="1"/>
</dbReference>